<reference evidence="1 2" key="1">
    <citation type="submission" date="2024-04" db="EMBL/GenBank/DDBJ databases">
        <authorList>
            <person name="Waldvogel A.-M."/>
            <person name="Schoenle A."/>
        </authorList>
    </citation>
    <scope>NUCLEOTIDE SEQUENCE [LARGE SCALE GENOMIC DNA]</scope>
</reference>
<protein>
    <submittedName>
        <fullName evidence="1">Uncharacterized protein</fullName>
    </submittedName>
</protein>
<dbReference type="AlphaFoldDB" id="A0AAV2KS71"/>
<evidence type="ECO:0000313" key="2">
    <source>
        <dbReference type="Proteomes" id="UP001497482"/>
    </source>
</evidence>
<dbReference type="EMBL" id="OZ035841">
    <property type="protein sequence ID" value="CAL1590127.1"/>
    <property type="molecule type" value="Genomic_DNA"/>
</dbReference>
<name>A0AAV2KS71_KNICA</name>
<organism evidence="1 2">
    <name type="scientific">Knipowitschia caucasica</name>
    <name type="common">Caucasian dwarf goby</name>
    <name type="synonym">Pomatoschistus caucasicus</name>
    <dbReference type="NCBI Taxonomy" id="637954"/>
    <lineage>
        <taxon>Eukaryota</taxon>
        <taxon>Metazoa</taxon>
        <taxon>Chordata</taxon>
        <taxon>Craniata</taxon>
        <taxon>Vertebrata</taxon>
        <taxon>Euteleostomi</taxon>
        <taxon>Actinopterygii</taxon>
        <taxon>Neopterygii</taxon>
        <taxon>Teleostei</taxon>
        <taxon>Neoteleostei</taxon>
        <taxon>Acanthomorphata</taxon>
        <taxon>Gobiaria</taxon>
        <taxon>Gobiiformes</taxon>
        <taxon>Gobioidei</taxon>
        <taxon>Gobiidae</taxon>
        <taxon>Gobiinae</taxon>
        <taxon>Knipowitschia</taxon>
    </lineage>
</organism>
<dbReference type="Proteomes" id="UP001497482">
    <property type="component" value="Chromosome 19"/>
</dbReference>
<accession>A0AAV2KS71</accession>
<evidence type="ECO:0000313" key="1">
    <source>
        <dbReference type="EMBL" id="CAL1590127.1"/>
    </source>
</evidence>
<proteinExistence type="predicted"/>
<sequence>MDLKVLHTTTAWRVAERGAGAGRRPEACDSPSDCFSSAPQADVQIAPGEGGVHGGVTQGKYWGRAGCTCAAWVYCLLVSSMAEDTCSARGEAPPKSK</sequence>
<keyword evidence="2" id="KW-1185">Reference proteome</keyword>
<gene>
    <name evidence="1" type="ORF">KC01_LOCUS19685</name>
</gene>